<accession>A0A0J9VF86</accession>
<dbReference type="KEGG" id="fox:FOXG_10115"/>
<dbReference type="Proteomes" id="UP000009097">
    <property type="component" value="Unassembled WGS sequence"/>
</dbReference>
<dbReference type="GeneID" id="28951613"/>
<proteinExistence type="predicted"/>
<dbReference type="OrthoDB" id="5333491at2759"/>
<protein>
    <recommendedName>
        <fullName evidence="2">DUF6546 domain-containing protein</fullName>
    </recommendedName>
</protein>
<dbReference type="AlphaFoldDB" id="A0A0J9VF86"/>
<feature type="region of interest" description="Disordered" evidence="1">
    <location>
        <begin position="307"/>
        <end position="327"/>
    </location>
</feature>
<evidence type="ECO:0000256" key="1">
    <source>
        <dbReference type="SAM" id="MobiDB-lite"/>
    </source>
</evidence>
<dbReference type="Pfam" id="PF20183">
    <property type="entry name" value="DUF6546"/>
    <property type="match status" value="1"/>
</dbReference>
<evidence type="ECO:0000313" key="4">
    <source>
        <dbReference type="Proteomes" id="UP000009097"/>
    </source>
</evidence>
<evidence type="ECO:0000313" key="3">
    <source>
        <dbReference type="EMBL" id="KNB09561.1"/>
    </source>
</evidence>
<name>A0A0J9VF86_FUSO4</name>
<gene>
    <name evidence="3" type="ORF">FOXG_10115</name>
</gene>
<dbReference type="RefSeq" id="XP_018247606.1">
    <property type="nucleotide sequence ID" value="XM_018389355.1"/>
</dbReference>
<evidence type="ECO:0000259" key="2">
    <source>
        <dbReference type="Pfam" id="PF20183"/>
    </source>
</evidence>
<sequence length="483" mass="56351">MRWYSLYAEARLDILDFVANSTIHEKGSIARYACVSREWQDWFEIFTFKRVEISPSDIMPFITAFLNLQRRKYLQFIGMRPDLPIHKHNRDPFLDRDKFVNIHQQMQALAQKPPTLYGNYPLLKQQEEENNYAFTIILRGLFMELFQWRVEDCHHEGIELEIIADCESHWQKTAGEYRELNPPSDTGHGNFYNSLSSELQFFHAPPYHGHQVLHDGELDFHFWLKLDVPFGGELGPKVDVISGLSILRRTVRHFDPEAIAHIISLLPRLRALRWEVRPHAHWESEHKFHHHLRSLLFALPPAMDKVKIQQQPTSKPQNSPGPSEHLPGLGPRLILSCPYLTNIYMDISVDVAKFFGMRHRLQNIQYACIRTNQALLDELPNTSNQLFGWIGKAVSTMPKLRALCVFNINDTVACVINCHVERESFKVVVHCSWPFDVRDDTKARWRKAGGHQPDESVRLVLEDSYDTVKHEIILQQQWHSSLC</sequence>
<feature type="domain" description="DUF6546" evidence="2">
    <location>
        <begin position="321"/>
        <end position="458"/>
    </location>
</feature>
<reference evidence="3" key="1">
    <citation type="submission" date="2007-04" db="EMBL/GenBank/DDBJ databases">
        <authorList>
            <consortium name="The Broad Institute Genome Sequencing Platform"/>
            <person name="Birren B."/>
            <person name="Lander E."/>
            <person name="Galagan J."/>
            <person name="Nusbaum C."/>
            <person name="Devon K."/>
            <person name="Ma L.-J."/>
            <person name="Jaffe D."/>
            <person name="Butler J."/>
            <person name="Alvarez P."/>
            <person name="Gnerre S."/>
            <person name="Grabherr M."/>
            <person name="Kleber M."/>
            <person name="Mauceli E."/>
            <person name="Brockman W."/>
            <person name="MacCallum I.A."/>
            <person name="Young S."/>
            <person name="LaButti K."/>
            <person name="DeCaprio D."/>
            <person name="Crawford M."/>
            <person name="Koehrsen M."/>
            <person name="Engels R."/>
            <person name="Montgomery P."/>
            <person name="Pearson M."/>
            <person name="Howarth C."/>
            <person name="Larson L."/>
            <person name="White J."/>
            <person name="O'Leary S."/>
            <person name="Kodira C."/>
            <person name="Zeng Q."/>
            <person name="Yandava C."/>
            <person name="Alvarado L."/>
            <person name="Kistler C."/>
            <person name="Shim W.-B."/>
            <person name="Kang S."/>
            <person name="Woloshuk C."/>
        </authorList>
    </citation>
    <scope>NUCLEOTIDE SEQUENCE</scope>
    <source>
        <strain evidence="3">4287</strain>
    </source>
</reference>
<dbReference type="InterPro" id="IPR046676">
    <property type="entry name" value="DUF6546"/>
</dbReference>
<dbReference type="VEuPathDB" id="FungiDB:FOXG_10115"/>
<dbReference type="EMBL" id="DS231707">
    <property type="protein sequence ID" value="KNB09561.1"/>
    <property type="molecule type" value="Genomic_DNA"/>
</dbReference>
<organism evidence="3 4">
    <name type="scientific">Fusarium oxysporum f. sp. lycopersici (strain 4287 / CBS 123668 / FGSC 9935 / NRRL 34936)</name>
    <name type="common">Fusarium vascular wilt of tomato</name>
    <dbReference type="NCBI Taxonomy" id="426428"/>
    <lineage>
        <taxon>Eukaryota</taxon>
        <taxon>Fungi</taxon>
        <taxon>Dikarya</taxon>
        <taxon>Ascomycota</taxon>
        <taxon>Pezizomycotina</taxon>
        <taxon>Sordariomycetes</taxon>
        <taxon>Hypocreomycetidae</taxon>
        <taxon>Hypocreales</taxon>
        <taxon>Nectriaceae</taxon>
        <taxon>Fusarium</taxon>
        <taxon>Fusarium oxysporum species complex</taxon>
    </lineage>
</organism>
<reference evidence="3" key="2">
    <citation type="journal article" date="2010" name="Nature">
        <title>Comparative genomics reveals mobile pathogenicity chromosomes in Fusarium.</title>
        <authorList>
            <person name="Ma L.J."/>
            <person name="van der Does H.C."/>
            <person name="Borkovich K.A."/>
            <person name="Coleman J.J."/>
            <person name="Daboussi M.J."/>
            <person name="Di Pietro A."/>
            <person name="Dufresne M."/>
            <person name="Freitag M."/>
            <person name="Grabherr M."/>
            <person name="Henrissat B."/>
            <person name="Houterman P.M."/>
            <person name="Kang S."/>
            <person name="Shim W.B."/>
            <person name="Woloshuk C."/>
            <person name="Xie X."/>
            <person name="Xu J.R."/>
            <person name="Antoniw J."/>
            <person name="Baker S.E."/>
            <person name="Bluhm B.H."/>
            <person name="Breakspear A."/>
            <person name="Brown D.W."/>
            <person name="Butchko R.A."/>
            <person name="Chapman S."/>
            <person name="Coulson R."/>
            <person name="Coutinho P.M."/>
            <person name="Danchin E.G."/>
            <person name="Diener A."/>
            <person name="Gale L.R."/>
            <person name="Gardiner D.M."/>
            <person name="Goff S."/>
            <person name="Hammond-Kosack K.E."/>
            <person name="Hilburn K."/>
            <person name="Hua-Van A."/>
            <person name="Jonkers W."/>
            <person name="Kazan K."/>
            <person name="Kodira C.D."/>
            <person name="Koehrsen M."/>
            <person name="Kumar L."/>
            <person name="Lee Y.H."/>
            <person name="Li L."/>
            <person name="Manners J.M."/>
            <person name="Miranda-Saavedra D."/>
            <person name="Mukherjee M."/>
            <person name="Park G."/>
            <person name="Park J."/>
            <person name="Park S.Y."/>
            <person name="Proctor R.H."/>
            <person name="Regev A."/>
            <person name="Ruiz-Roldan M.C."/>
            <person name="Sain D."/>
            <person name="Sakthikumar S."/>
            <person name="Sykes S."/>
            <person name="Schwartz D.C."/>
            <person name="Turgeon B.G."/>
            <person name="Wapinski I."/>
            <person name="Yoder O."/>
            <person name="Young S."/>
            <person name="Zeng Q."/>
            <person name="Zhou S."/>
            <person name="Galagan J."/>
            <person name="Cuomo C.A."/>
            <person name="Kistler H.C."/>
            <person name="Rep M."/>
        </authorList>
    </citation>
    <scope>NUCLEOTIDE SEQUENCE [LARGE SCALE GENOMIC DNA]</scope>
    <source>
        <strain evidence="3">4287</strain>
    </source>
</reference>
<feature type="compositionally biased region" description="Polar residues" evidence="1">
    <location>
        <begin position="308"/>
        <end position="321"/>
    </location>
</feature>